<evidence type="ECO:0000313" key="2">
    <source>
        <dbReference type="EMBL" id="MBA0723451.1"/>
    </source>
</evidence>
<evidence type="ECO:0000313" key="3">
    <source>
        <dbReference type="Proteomes" id="UP000593574"/>
    </source>
</evidence>
<dbReference type="PANTHER" id="PTHR31973">
    <property type="entry name" value="POLYPROTEIN, PUTATIVE-RELATED"/>
    <property type="match status" value="1"/>
</dbReference>
<feature type="region of interest" description="Disordered" evidence="1">
    <location>
        <begin position="43"/>
        <end position="72"/>
    </location>
</feature>
<sequence>ENIDEEENFIIDVTYLSDNDDELFEAITTIQEYNRIDNDDQRNKRRLKTNGGDETGNFEDDDLESNSDSEDDLCSDGFDSDQVYSEISNSDAHLETRDEPSVRKSKFPLCDSNIKVPKFTFEMIFLMKTELGININISKVRKTKIDVLKEMEIDVIEEYVTLYDYAEELRRSNRGSTIEIKIEMLASGFPPLFLRFYTCFDALRRGFLVGCRPILGMDGCYLKGIAKGELLTVVARDAYNQMFPL</sequence>
<accession>A0A7J9AH84</accession>
<keyword evidence="3" id="KW-1185">Reference proteome</keyword>
<feature type="non-terminal residue" evidence="2">
    <location>
        <position position="1"/>
    </location>
</feature>
<dbReference type="EMBL" id="JABEZV010000010">
    <property type="protein sequence ID" value="MBA0723451.1"/>
    <property type="molecule type" value="Genomic_DNA"/>
</dbReference>
<dbReference type="AlphaFoldDB" id="A0A7J9AH84"/>
<name>A0A7J9AH84_9ROSI</name>
<organism evidence="2 3">
    <name type="scientific">Gossypium laxum</name>
    <dbReference type="NCBI Taxonomy" id="34288"/>
    <lineage>
        <taxon>Eukaryota</taxon>
        <taxon>Viridiplantae</taxon>
        <taxon>Streptophyta</taxon>
        <taxon>Embryophyta</taxon>
        <taxon>Tracheophyta</taxon>
        <taxon>Spermatophyta</taxon>
        <taxon>Magnoliopsida</taxon>
        <taxon>eudicotyledons</taxon>
        <taxon>Gunneridae</taxon>
        <taxon>Pentapetalae</taxon>
        <taxon>rosids</taxon>
        <taxon>malvids</taxon>
        <taxon>Malvales</taxon>
        <taxon>Malvaceae</taxon>
        <taxon>Malvoideae</taxon>
        <taxon>Gossypium</taxon>
    </lineage>
</organism>
<evidence type="ECO:0000256" key="1">
    <source>
        <dbReference type="SAM" id="MobiDB-lite"/>
    </source>
</evidence>
<gene>
    <name evidence="2" type="ORF">Golax_004030</name>
</gene>
<dbReference type="PANTHER" id="PTHR31973:SF189">
    <property type="entry name" value="TRANSPOSASE, MUDR, PLANT, MULE TRANSPOSASE DOMAIN PROTEIN-RELATED"/>
    <property type="match status" value="1"/>
</dbReference>
<comment type="caution">
    <text evidence="2">The sequence shown here is derived from an EMBL/GenBank/DDBJ whole genome shotgun (WGS) entry which is preliminary data.</text>
</comment>
<proteinExistence type="predicted"/>
<feature type="compositionally biased region" description="Acidic residues" evidence="1">
    <location>
        <begin position="56"/>
        <end position="72"/>
    </location>
</feature>
<reference evidence="2 3" key="1">
    <citation type="journal article" date="2019" name="Genome Biol. Evol.">
        <title>Insights into the evolution of the New World diploid cottons (Gossypium, subgenus Houzingenia) based on genome sequencing.</title>
        <authorList>
            <person name="Grover C.E."/>
            <person name="Arick M.A. 2nd"/>
            <person name="Thrash A."/>
            <person name="Conover J.L."/>
            <person name="Sanders W.S."/>
            <person name="Peterson D.G."/>
            <person name="Frelichowski J.E."/>
            <person name="Scheffler J.A."/>
            <person name="Scheffler B.E."/>
            <person name="Wendel J.F."/>
        </authorList>
    </citation>
    <scope>NUCLEOTIDE SEQUENCE [LARGE SCALE GENOMIC DNA]</scope>
    <source>
        <strain evidence="2">4</strain>
        <tissue evidence="2">Leaf</tissue>
    </source>
</reference>
<protein>
    <submittedName>
        <fullName evidence="2">Uncharacterized protein</fullName>
    </submittedName>
</protein>
<dbReference type="Proteomes" id="UP000593574">
    <property type="component" value="Unassembled WGS sequence"/>
</dbReference>